<comment type="catalytic activity">
    <reaction evidence="1">
        <text>a 1,2-diacyl-sn-glycero-3-phosphocholine + H2O = a 2-acyl-sn-glycero-3-phosphocholine + a fatty acid + H(+)</text>
        <dbReference type="Rhea" id="RHEA:18689"/>
        <dbReference type="ChEBI" id="CHEBI:15377"/>
        <dbReference type="ChEBI" id="CHEBI:15378"/>
        <dbReference type="ChEBI" id="CHEBI:28868"/>
        <dbReference type="ChEBI" id="CHEBI:57643"/>
        <dbReference type="ChEBI" id="CHEBI:57875"/>
        <dbReference type="EC" id="3.1.1.32"/>
    </reaction>
</comment>
<keyword evidence="15" id="KW-0442">Lipid degradation</keyword>
<evidence type="ECO:0000256" key="1">
    <source>
        <dbReference type="ARBA" id="ARBA00000111"/>
    </source>
</evidence>
<comment type="catalytic activity">
    <reaction evidence="2">
        <text>a 1,2-diacyl-sn-glycero-3-phosphocholine + H2O = a 1-acyl-sn-glycero-3-phosphocholine + a fatty acid + H(+)</text>
        <dbReference type="Rhea" id="RHEA:15801"/>
        <dbReference type="ChEBI" id="CHEBI:15377"/>
        <dbReference type="ChEBI" id="CHEBI:15378"/>
        <dbReference type="ChEBI" id="CHEBI:28868"/>
        <dbReference type="ChEBI" id="CHEBI:57643"/>
        <dbReference type="ChEBI" id="CHEBI:58168"/>
        <dbReference type="EC" id="3.1.1.4"/>
    </reaction>
</comment>
<evidence type="ECO:0000256" key="19">
    <source>
        <dbReference type="ARBA" id="ARBA00032375"/>
    </source>
</evidence>
<evidence type="ECO:0000256" key="11">
    <source>
        <dbReference type="ARBA" id="ARBA00022723"/>
    </source>
</evidence>
<evidence type="ECO:0000256" key="14">
    <source>
        <dbReference type="ARBA" id="ARBA00022837"/>
    </source>
</evidence>
<name>A0ABV5FBD7_9FLAO</name>
<evidence type="ECO:0000256" key="3">
    <source>
        <dbReference type="ARBA" id="ARBA00001913"/>
    </source>
</evidence>
<organism evidence="20 21">
    <name type="scientific">Mariniflexile ostreae</name>
    <dbReference type="NCBI Taxonomy" id="1520892"/>
    <lineage>
        <taxon>Bacteria</taxon>
        <taxon>Pseudomonadati</taxon>
        <taxon>Bacteroidota</taxon>
        <taxon>Flavobacteriia</taxon>
        <taxon>Flavobacteriales</taxon>
        <taxon>Flavobacteriaceae</taxon>
        <taxon>Mariniflexile</taxon>
    </lineage>
</organism>
<evidence type="ECO:0000256" key="15">
    <source>
        <dbReference type="ARBA" id="ARBA00022963"/>
    </source>
</evidence>
<keyword evidence="14" id="KW-0106">Calcium</keyword>
<evidence type="ECO:0000256" key="2">
    <source>
        <dbReference type="ARBA" id="ARBA00001604"/>
    </source>
</evidence>
<dbReference type="PANTHER" id="PTHR40457">
    <property type="entry name" value="PHOSPHOLIPASE A1"/>
    <property type="match status" value="1"/>
</dbReference>
<evidence type="ECO:0000256" key="12">
    <source>
        <dbReference type="ARBA" id="ARBA00022729"/>
    </source>
</evidence>
<evidence type="ECO:0000256" key="16">
    <source>
        <dbReference type="ARBA" id="ARBA00023098"/>
    </source>
</evidence>
<dbReference type="PRINTS" id="PR01486">
    <property type="entry name" value="PHPHLIPASEA1"/>
</dbReference>
<keyword evidence="16" id="KW-0443">Lipid metabolism</keyword>
<dbReference type="SUPFAM" id="SSF56931">
    <property type="entry name" value="Outer membrane phospholipase A (OMPLA)"/>
    <property type="match status" value="1"/>
</dbReference>
<evidence type="ECO:0000256" key="17">
    <source>
        <dbReference type="ARBA" id="ARBA00023136"/>
    </source>
</evidence>
<evidence type="ECO:0000313" key="20">
    <source>
        <dbReference type="EMBL" id="MFB9056750.1"/>
    </source>
</evidence>
<dbReference type="Gene3D" id="2.40.230.10">
    <property type="entry name" value="Phospholipase A1"/>
    <property type="match status" value="1"/>
</dbReference>
<keyword evidence="21" id="KW-1185">Reference proteome</keyword>
<dbReference type="EMBL" id="JBHMFC010000031">
    <property type="protein sequence ID" value="MFB9056750.1"/>
    <property type="molecule type" value="Genomic_DNA"/>
</dbReference>
<proteinExistence type="inferred from homology"/>
<reference evidence="20 21" key="1">
    <citation type="submission" date="2024-09" db="EMBL/GenBank/DDBJ databases">
        <authorList>
            <person name="Sun Q."/>
            <person name="Mori K."/>
        </authorList>
    </citation>
    <scope>NUCLEOTIDE SEQUENCE [LARGE SCALE GENOMIC DNA]</scope>
    <source>
        <strain evidence="20 21">CECT 8622</strain>
    </source>
</reference>
<comment type="subcellular location">
    <subcellularLocation>
        <location evidence="4">Cell outer membrane</location>
        <topology evidence="4">Multi-pass membrane protein</topology>
    </subcellularLocation>
</comment>
<keyword evidence="10" id="KW-0812">Transmembrane</keyword>
<gene>
    <name evidence="20" type="ORF">ACFFU9_08350</name>
</gene>
<evidence type="ECO:0000256" key="9">
    <source>
        <dbReference type="ARBA" id="ARBA00022452"/>
    </source>
</evidence>
<evidence type="ECO:0000256" key="18">
    <source>
        <dbReference type="ARBA" id="ARBA00023237"/>
    </source>
</evidence>
<evidence type="ECO:0000256" key="13">
    <source>
        <dbReference type="ARBA" id="ARBA00022801"/>
    </source>
</evidence>
<evidence type="ECO:0000256" key="4">
    <source>
        <dbReference type="ARBA" id="ARBA00004571"/>
    </source>
</evidence>
<keyword evidence="17" id="KW-0472">Membrane</keyword>
<dbReference type="Pfam" id="PF02253">
    <property type="entry name" value="PLA1"/>
    <property type="match status" value="1"/>
</dbReference>
<dbReference type="PANTHER" id="PTHR40457:SF1">
    <property type="entry name" value="PHOSPHOLIPASE A1"/>
    <property type="match status" value="1"/>
</dbReference>
<keyword evidence="13" id="KW-0378">Hydrolase</keyword>
<comment type="similarity">
    <text evidence="5">Belongs to the phospholipase A1 family.</text>
</comment>
<evidence type="ECO:0000256" key="7">
    <source>
        <dbReference type="ARBA" id="ARBA00013179"/>
    </source>
</evidence>
<evidence type="ECO:0000313" key="21">
    <source>
        <dbReference type="Proteomes" id="UP001589585"/>
    </source>
</evidence>
<dbReference type="EC" id="3.1.1.32" evidence="7"/>
<evidence type="ECO:0000256" key="6">
    <source>
        <dbReference type="ARBA" id="ARBA00011702"/>
    </source>
</evidence>
<comment type="cofactor">
    <cofactor evidence="3">
        <name>Ca(2+)</name>
        <dbReference type="ChEBI" id="CHEBI:29108"/>
    </cofactor>
</comment>
<keyword evidence="12" id="KW-0732">Signal</keyword>
<accession>A0ABV5FBD7</accession>
<evidence type="ECO:0000256" key="5">
    <source>
        <dbReference type="ARBA" id="ARBA00010525"/>
    </source>
</evidence>
<comment type="caution">
    <text evidence="20">The sequence shown here is derived from an EMBL/GenBank/DDBJ whole genome shotgun (WGS) entry which is preliminary data.</text>
</comment>
<dbReference type="EC" id="3.1.1.4" evidence="8"/>
<evidence type="ECO:0000256" key="10">
    <source>
        <dbReference type="ARBA" id="ARBA00022692"/>
    </source>
</evidence>
<keyword evidence="18" id="KW-0998">Cell outer membrane</keyword>
<evidence type="ECO:0000256" key="8">
    <source>
        <dbReference type="ARBA" id="ARBA00013278"/>
    </source>
</evidence>
<comment type="subunit">
    <text evidence="6">Homodimer; dimerization is reversible, and the dimeric form is the active one.</text>
</comment>
<protein>
    <recommendedName>
        <fullName evidence="19">Phosphatidylcholine 1-acylhydrolase</fullName>
        <ecNumber evidence="7">3.1.1.32</ecNumber>
        <ecNumber evidence="8">3.1.1.4</ecNumber>
    </recommendedName>
</protein>
<keyword evidence="9" id="KW-1134">Transmembrane beta strand</keyword>
<dbReference type="InterPro" id="IPR036541">
    <property type="entry name" value="PLipase_A1_sf"/>
</dbReference>
<keyword evidence="11" id="KW-0479">Metal-binding</keyword>
<dbReference type="Proteomes" id="UP001589585">
    <property type="component" value="Unassembled WGS sequence"/>
</dbReference>
<sequence>MNREQFKDSVRNVPYFSIHQDNYFISGVPTNMEINSSTANLKYQISFKQTITRDQLPWGTYLFLTYTQKSFWNVYEDSSPFRDINFHPKLAIGKPIFSKNDRLKGFAILSLEHESNGRDSIYSRSWNRLVGSYTTKISQKTTANFKAWLPFAYKDGNPDLLEYVGLTEVNIEHELKKDKLYLNLMLRKGLNLEGKGTIRSRVYYSPFTNNKSNQYLMLEWYLGQAEGLLEYKESRSMIRIGYVIKSNEFSIF</sequence>
<dbReference type="InterPro" id="IPR003187">
    <property type="entry name" value="PLipase_A1"/>
</dbReference>
<dbReference type="RefSeq" id="WP_379860948.1">
    <property type="nucleotide sequence ID" value="NZ_JBHMFC010000031.1"/>
</dbReference>